<dbReference type="Proteomes" id="UP001189429">
    <property type="component" value="Unassembled WGS sequence"/>
</dbReference>
<sequence length="238" mass="25878">ALPAALEGAEPVHKSARTGRGGNEARGFASSAQEAKGASQQKKKDAKIVDLSELDDELMDVKQMQKFFPVMMRLILNLAIRQRQIEAIELKTFLMSSGMQVAVKARARVKAWVKAAEDARSSLPKEEAERKIQEMGTISVACYAGAFEGLVAEGNAAGRTNQQQLEELAKQQNAANAQEMGEGKVKLTLSFTSRLNAQPVLASLVQAGADYEQGTAPMGHMERLLHTGQHELENMTQE</sequence>
<evidence type="ECO:0000256" key="1">
    <source>
        <dbReference type="SAM" id="MobiDB-lite"/>
    </source>
</evidence>
<comment type="caution">
    <text evidence="2">The sequence shown here is derived from an EMBL/GenBank/DDBJ whole genome shotgun (WGS) entry which is preliminary data.</text>
</comment>
<protein>
    <submittedName>
        <fullName evidence="2">Uncharacterized protein</fullName>
    </submittedName>
</protein>
<keyword evidence="3" id="KW-1185">Reference proteome</keyword>
<feature type="non-terminal residue" evidence="2">
    <location>
        <position position="1"/>
    </location>
</feature>
<evidence type="ECO:0000313" key="2">
    <source>
        <dbReference type="EMBL" id="CAK0809839.1"/>
    </source>
</evidence>
<accession>A0ABN9QU71</accession>
<reference evidence="2" key="1">
    <citation type="submission" date="2023-10" db="EMBL/GenBank/DDBJ databases">
        <authorList>
            <person name="Chen Y."/>
            <person name="Shah S."/>
            <person name="Dougan E. K."/>
            <person name="Thang M."/>
            <person name="Chan C."/>
        </authorList>
    </citation>
    <scope>NUCLEOTIDE SEQUENCE [LARGE SCALE GENOMIC DNA]</scope>
</reference>
<evidence type="ECO:0000313" key="3">
    <source>
        <dbReference type="Proteomes" id="UP001189429"/>
    </source>
</evidence>
<proteinExistence type="predicted"/>
<name>A0ABN9QU71_9DINO</name>
<gene>
    <name evidence="2" type="ORF">PCOR1329_LOCUS14975</name>
</gene>
<organism evidence="2 3">
    <name type="scientific">Prorocentrum cordatum</name>
    <dbReference type="NCBI Taxonomy" id="2364126"/>
    <lineage>
        <taxon>Eukaryota</taxon>
        <taxon>Sar</taxon>
        <taxon>Alveolata</taxon>
        <taxon>Dinophyceae</taxon>
        <taxon>Prorocentrales</taxon>
        <taxon>Prorocentraceae</taxon>
        <taxon>Prorocentrum</taxon>
    </lineage>
</organism>
<dbReference type="EMBL" id="CAUYUJ010004495">
    <property type="protein sequence ID" value="CAK0809839.1"/>
    <property type="molecule type" value="Genomic_DNA"/>
</dbReference>
<feature type="region of interest" description="Disordered" evidence="1">
    <location>
        <begin position="1"/>
        <end position="42"/>
    </location>
</feature>